<dbReference type="PRINTS" id="PR00421">
    <property type="entry name" value="THIOREDOXIN"/>
</dbReference>
<feature type="domain" description="Thioredoxin" evidence="8">
    <location>
        <begin position="1"/>
        <end position="109"/>
    </location>
</feature>
<evidence type="ECO:0000313" key="9">
    <source>
        <dbReference type="EMBL" id="GMA21593.1"/>
    </source>
</evidence>
<dbReference type="InterPro" id="IPR005746">
    <property type="entry name" value="Thioredoxin"/>
</dbReference>
<evidence type="ECO:0000256" key="5">
    <source>
        <dbReference type="ARBA" id="ARBA00023284"/>
    </source>
</evidence>
<proteinExistence type="inferred from homology"/>
<dbReference type="RefSeq" id="WP_241443505.1">
    <property type="nucleotide sequence ID" value="NZ_BSUJ01000001.1"/>
</dbReference>
<evidence type="ECO:0000256" key="1">
    <source>
        <dbReference type="ARBA" id="ARBA00008987"/>
    </source>
</evidence>
<evidence type="ECO:0000256" key="6">
    <source>
        <dbReference type="NCBIfam" id="TIGR01068"/>
    </source>
</evidence>
<dbReference type="PANTHER" id="PTHR45663">
    <property type="entry name" value="GEO12009P1"/>
    <property type="match status" value="1"/>
</dbReference>
<keyword evidence="2" id="KW-0813">Transport</keyword>
<dbReference type="PROSITE" id="PS51352">
    <property type="entry name" value="THIOREDOXIN_2"/>
    <property type="match status" value="1"/>
</dbReference>
<dbReference type="NCBIfam" id="TIGR01068">
    <property type="entry name" value="thioredoxin"/>
    <property type="match status" value="1"/>
</dbReference>
<evidence type="ECO:0000256" key="2">
    <source>
        <dbReference type="ARBA" id="ARBA00022448"/>
    </source>
</evidence>
<evidence type="ECO:0000259" key="8">
    <source>
        <dbReference type="PROSITE" id="PS51352"/>
    </source>
</evidence>
<reference evidence="10" key="1">
    <citation type="journal article" date="2019" name="Int. J. Syst. Evol. Microbiol.">
        <title>The Global Catalogue of Microorganisms (GCM) 10K type strain sequencing project: providing services to taxonomists for standard genome sequencing and annotation.</title>
        <authorList>
            <consortium name="The Broad Institute Genomics Platform"/>
            <consortium name="The Broad Institute Genome Sequencing Center for Infectious Disease"/>
            <person name="Wu L."/>
            <person name="Ma J."/>
        </authorList>
    </citation>
    <scope>NUCLEOTIDE SEQUENCE [LARGE SCALE GENOMIC DNA]</scope>
    <source>
        <strain evidence="10">NBRC 105830</strain>
    </source>
</reference>
<dbReference type="EMBL" id="BSUJ01000001">
    <property type="protein sequence ID" value="GMA21593.1"/>
    <property type="molecule type" value="Genomic_DNA"/>
</dbReference>
<dbReference type="InterPro" id="IPR013766">
    <property type="entry name" value="Thioredoxin_domain"/>
</dbReference>
<comment type="caution">
    <text evidence="9">The sequence shown here is derived from an EMBL/GenBank/DDBJ whole genome shotgun (WGS) entry which is preliminary data.</text>
</comment>
<dbReference type="PIRSF" id="PIRSF000077">
    <property type="entry name" value="Thioredoxin"/>
    <property type="match status" value="1"/>
</dbReference>
<gene>
    <name evidence="9" type="primary">trxA_2</name>
    <name evidence="9" type="ORF">GCM10025862_36140</name>
</gene>
<evidence type="ECO:0000256" key="7">
    <source>
        <dbReference type="PIRNR" id="PIRNR000077"/>
    </source>
</evidence>
<dbReference type="CDD" id="cd02947">
    <property type="entry name" value="TRX_family"/>
    <property type="match status" value="1"/>
</dbReference>
<keyword evidence="4" id="KW-1015">Disulfide bond</keyword>
<name>A0ABQ6HV75_9MICO</name>
<dbReference type="InterPro" id="IPR017937">
    <property type="entry name" value="Thioredoxin_CS"/>
</dbReference>
<sequence>MGANTKDTTDATFQQDVLEADKPVIVDFWASWCGPCRQIAPVLDEIAGKYADKIDVVKLNADENPAVTARYGVTGLPTLNVYVNGEVVKTIVGAQPKPRLLKELADYIG</sequence>
<dbReference type="Gene3D" id="3.40.30.10">
    <property type="entry name" value="Glutaredoxin"/>
    <property type="match status" value="1"/>
</dbReference>
<dbReference type="Pfam" id="PF00085">
    <property type="entry name" value="Thioredoxin"/>
    <property type="match status" value="1"/>
</dbReference>
<evidence type="ECO:0000313" key="10">
    <source>
        <dbReference type="Proteomes" id="UP001157109"/>
    </source>
</evidence>
<keyword evidence="10" id="KW-1185">Reference proteome</keyword>
<protein>
    <recommendedName>
        <fullName evidence="6 7">Thioredoxin</fullName>
    </recommendedName>
</protein>
<dbReference type="PROSITE" id="PS00194">
    <property type="entry name" value="THIOREDOXIN_1"/>
    <property type="match status" value="1"/>
</dbReference>
<organism evidence="9 10">
    <name type="scientific">Arsenicicoccus piscis</name>
    <dbReference type="NCBI Taxonomy" id="673954"/>
    <lineage>
        <taxon>Bacteria</taxon>
        <taxon>Bacillati</taxon>
        <taxon>Actinomycetota</taxon>
        <taxon>Actinomycetes</taxon>
        <taxon>Micrococcales</taxon>
        <taxon>Intrasporangiaceae</taxon>
        <taxon>Arsenicicoccus</taxon>
    </lineage>
</organism>
<dbReference type="SUPFAM" id="SSF52833">
    <property type="entry name" value="Thioredoxin-like"/>
    <property type="match status" value="1"/>
</dbReference>
<comment type="similarity">
    <text evidence="1 7">Belongs to the thioredoxin family.</text>
</comment>
<evidence type="ECO:0000256" key="4">
    <source>
        <dbReference type="ARBA" id="ARBA00023157"/>
    </source>
</evidence>
<evidence type="ECO:0000256" key="3">
    <source>
        <dbReference type="ARBA" id="ARBA00022982"/>
    </source>
</evidence>
<keyword evidence="5" id="KW-0676">Redox-active center</keyword>
<accession>A0ABQ6HV75</accession>
<keyword evidence="3" id="KW-0249">Electron transport</keyword>
<dbReference type="Proteomes" id="UP001157109">
    <property type="component" value="Unassembled WGS sequence"/>
</dbReference>
<dbReference type="InterPro" id="IPR036249">
    <property type="entry name" value="Thioredoxin-like_sf"/>
</dbReference>
<dbReference type="PANTHER" id="PTHR45663:SF11">
    <property type="entry name" value="GEO12009P1"/>
    <property type="match status" value="1"/>
</dbReference>